<proteinExistence type="predicted"/>
<feature type="region of interest" description="Disordered" evidence="1">
    <location>
        <begin position="22"/>
        <end position="52"/>
    </location>
</feature>
<feature type="region of interest" description="Disordered" evidence="1">
    <location>
        <begin position="83"/>
        <end position="104"/>
    </location>
</feature>
<organism evidence="3 4">
    <name type="scientific">Sphingobacterium wenxiniae</name>
    <dbReference type="NCBI Taxonomy" id="683125"/>
    <lineage>
        <taxon>Bacteria</taxon>
        <taxon>Pseudomonadati</taxon>
        <taxon>Bacteroidota</taxon>
        <taxon>Sphingobacteriia</taxon>
        <taxon>Sphingobacteriales</taxon>
        <taxon>Sphingobacteriaceae</taxon>
        <taxon>Sphingobacterium</taxon>
    </lineage>
</organism>
<accession>A0A1I6VLB4</accession>
<dbReference type="AlphaFoldDB" id="A0A1I6VLB4"/>
<reference evidence="3 4" key="1">
    <citation type="submission" date="2016-10" db="EMBL/GenBank/DDBJ databases">
        <authorList>
            <person name="de Groot N.N."/>
        </authorList>
    </citation>
    <scope>NUCLEOTIDE SEQUENCE [LARGE SCALE GENOMIC DNA]</scope>
    <source>
        <strain evidence="3 4">DSM 22789</strain>
    </source>
</reference>
<evidence type="ECO:0008006" key="5">
    <source>
        <dbReference type="Google" id="ProtNLM"/>
    </source>
</evidence>
<name>A0A1I6VLB4_9SPHI</name>
<feature type="compositionally biased region" description="Basic and acidic residues" evidence="1">
    <location>
        <begin position="136"/>
        <end position="160"/>
    </location>
</feature>
<evidence type="ECO:0000313" key="4">
    <source>
        <dbReference type="Proteomes" id="UP000198785"/>
    </source>
</evidence>
<dbReference type="EMBL" id="FOZZ01000015">
    <property type="protein sequence ID" value="SFT14496.1"/>
    <property type="molecule type" value="Genomic_DNA"/>
</dbReference>
<dbReference type="OrthoDB" id="713884at2"/>
<dbReference type="RefSeq" id="WP_093367391.1">
    <property type="nucleotide sequence ID" value="NZ_FOZZ01000015.1"/>
</dbReference>
<feature type="region of interest" description="Disordered" evidence="1">
    <location>
        <begin position="126"/>
        <end position="160"/>
    </location>
</feature>
<feature type="chain" id="PRO_5011740012" description="LTXXQ motif family protein" evidence="2">
    <location>
        <begin position="21"/>
        <end position="160"/>
    </location>
</feature>
<sequence length="160" mass="18942">MKKLLSLVVLLSGLGMASYAQENQDPEVTRNKGKREKMGRRMANKSPEELAKIKTERLDKELKFTDEQRSQVYAIQLDEAKRQADSRAKMGELRKEQREAMKENKEKMGEILTVEQQTQLKEKFAHVKKDKRMHRRGDFKMRKDRFERQKDTIEKENNDA</sequence>
<keyword evidence="4" id="KW-1185">Reference proteome</keyword>
<evidence type="ECO:0000256" key="2">
    <source>
        <dbReference type="SAM" id="SignalP"/>
    </source>
</evidence>
<evidence type="ECO:0000313" key="3">
    <source>
        <dbReference type="EMBL" id="SFT14496.1"/>
    </source>
</evidence>
<gene>
    <name evidence="3" type="ORF">SAMN05660206_11518</name>
</gene>
<evidence type="ECO:0000256" key="1">
    <source>
        <dbReference type="SAM" id="MobiDB-lite"/>
    </source>
</evidence>
<dbReference type="Proteomes" id="UP000198785">
    <property type="component" value="Unassembled WGS sequence"/>
</dbReference>
<feature type="signal peptide" evidence="2">
    <location>
        <begin position="1"/>
        <end position="20"/>
    </location>
</feature>
<feature type="compositionally biased region" description="Basic residues" evidence="1">
    <location>
        <begin position="31"/>
        <end position="43"/>
    </location>
</feature>
<keyword evidence="2" id="KW-0732">Signal</keyword>
<protein>
    <recommendedName>
        <fullName evidence="5">LTXXQ motif family protein</fullName>
    </recommendedName>
</protein>